<evidence type="ECO:0000256" key="5">
    <source>
        <dbReference type="ARBA" id="ARBA00023136"/>
    </source>
</evidence>
<evidence type="ECO:0000256" key="3">
    <source>
        <dbReference type="ARBA" id="ARBA00022692"/>
    </source>
</evidence>
<evidence type="ECO:0000256" key="1">
    <source>
        <dbReference type="ARBA" id="ARBA00004141"/>
    </source>
</evidence>
<dbReference type="PANTHER" id="PTHR13317:SF4">
    <property type="entry name" value="TRANSMEMBRANE ANTERIOR POSTERIOR TRANSFORMATION PROTEIN 1 HOMOLOG"/>
    <property type="match status" value="1"/>
</dbReference>
<feature type="transmembrane region" description="Helical" evidence="6">
    <location>
        <begin position="120"/>
        <end position="142"/>
    </location>
</feature>
<sequence length="396" mass="44704">MQRLILLGNAICLDVLLYCFTVLPLRVAASLFRLMRYPSRRSATQIYATIQGAIVLCAVIAVDQLDVSETAYYFMRSQMNWAKLYSCFQLFSALDILVEQCGRRITGSLVWSVLNRSQRLLMAIVTFIYVFAHASIILVQIASVHVALDQGSELLSLMLSVQLVELKAAMVTSMTRVQLFKTCLTDIAQQFRWLIILFTIYVDKLSRYTPEKMKTSMPLFLQGATVVLAGTMLINCIKHAMYALNNTTWDIKTLYRSFGTLLLQPFEAGKLISDKSKHLSQHFDFVSLPYTVIAVRLFTICVGRSSMPLFVGLGCFAALCAFKFTIRFALRSLSQSIAQRRARQQNALRRLSTTISLVMGLNQAMKHKMDADRDHGILEEETASMVDVDEEPAHLD</sequence>
<dbReference type="Pfam" id="PF05346">
    <property type="entry name" value="DUF747"/>
    <property type="match status" value="1"/>
</dbReference>
<dbReference type="OrthoDB" id="29023at2759"/>
<dbReference type="eggNOG" id="KOG2490">
    <property type="taxonomic scope" value="Eukaryota"/>
</dbReference>
<comment type="subcellular location">
    <subcellularLocation>
        <location evidence="1">Membrane</location>
        <topology evidence="1">Multi-pass membrane protein</topology>
    </subcellularLocation>
</comment>
<feature type="transmembrane region" description="Helical" evidence="6">
    <location>
        <begin position="46"/>
        <end position="62"/>
    </location>
</feature>
<gene>
    <name evidence="7" type="ORF">CAOG_002870</name>
</gene>
<name>A0A0D2WM18_CAPO3</name>
<dbReference type="FunCoup" id="A0A0D2WM18">
    <property type="interactions" value="62"/>
</dbReference>
<protein>
    <submittedName>
        <fullName evidence="7">Uncharacterized protein</fullName>
    </submittedName>
</protein>
<dbReference type="InterPro" id="IPR008010">
    <property type="entry name" value="Tatp1"/>
</dbReference>
<evidence type="ECO:0000313" key="8">
    <source>
        <dbReference type="Proteomes" id="UP000008743"/>
    </source>
</evidence>
<dbReference type="AlphaFoldDB" id="A0A0D2WM18"/>
<dbReference type="Proteomes" id="UP000008743">
    <property type="component" value="Unassembled WGS sequence"/>
</dbReference>
<feature type="transmembrane region" description="Helical" evidence="6">
    <location>
        <begin position="217"/>
        <end position="237"/>
    </location>
</feature>
<dbReference type="EMBL" id="KE346363">
    <property type="protein sequence ID" value="KJE91785.1"/>
    <property type="molecule type" value="Genomic_DNA"/>
</dbReference>
<keyword evidence="4 6" id="KW-1133">Transmembrane helix</keyword>
<organism evidence="7 8">
    <name type="scientific">Capsaspora owczarzaki (strain ATCC 30864)</name>
    <dbReference type="NCBI Taxonomy" id="595528"/>
    <lineage>
        <taxon>Eukaryota</taxon>
        <taxon>Filasterea</taxon>
        <taxon>Capsaspora</taxon>
    </lineage>
</organism>
<feature type="transmembrane region" description="Helical" evidence="6">
    <location>
        <begin position="309"/>
        <end position="330"/>
    </location>
</feature>
<evidence type="ECO:0000256" key="2">
    <source>
        <dbReference type="ARBA" id="ARBA00008803"/>
    </source>
</evidence>
<evidence type="ECO:0000256" key="6">
    <source>
        <dbReference type="SAM" id="Phobius"/>
    </source>
</evidence>
<accession>A0A0D2WM18</accession>
<dbReference type="GO" id="GO:0005789">
    <property type="term" value="C:endoplasmic reticulum membrane"/>
    <property type="evidence" value="ECO:0007669"/>
    <property type="project" value="TreeGrafter"/>
</dbReference>
<dbReference type="PhylomeDB" id="A0A0D2WM18"/>
<dbReference type="InParanoid" id="A0A0D2WM18"/>
<evidence type="ECO:0000256" key="4">
    <source>
        <dbReference type="ARBA" id="ARBA00022989"/>
    </source>
</evidence>
<comment type="similarity">
    <text evidence="2">Belongs to the TAPT1 family.</text>
</comment>
<keyword evidence="8" id="KW-1185">Reference proteome</keyword>
<reference evidence="8" key="1">
    <citation type="submission" date="2011-02" db="EMBL/GenBank/DDBJ databases">
        <title>The Genome Sequence of Capsaspora owczarzaki ATCC 30864.</title>
        <authorList>
            <person name="Russ C."/>
            <person name="Cuomo C."/>
            <person name="Burger G."/>
            <person name="Gray M.W."/>
            <person name="Holland P.W.H."/>
            <person name="King N."/>
            <person name="Lang F.B.F."/>
            <person name="Roger A.J."/>
            <person name="Ruiz-Trillo I."/>
            <person name="Young S.K."/>
            <person name="Zeng Q."/>
            <person name="Gargeya S."/>
            <person name="Alvarado L."/>
            <person name="Berlin A."/>
            <person name="Chapman S.B."/>
            <person name="Chen Z."/>
            <person name="Freedman E."/>
            <person name="Gellesch M."/>
            <person name="Goldberg J."/>
            <person name="Griggs A."/>
            <person name="Gujja S."/>
            <person name="Heilman E."/>
            <person name="Heiman D."/>
            <person name="Howarth C."/>
            <person name="Mehta T."/>
            <person name="Neiman D."/>
            <person name="Pearson M."/>
            <person name="Roberts A."/>
            <person name="Saif S."/>
            <person name="Shea T."/>
            <person name="Shenoy N."/>
            <person name="Sisk P."/>
            <person name="Stolte C."/>
            <person name="Sykes S."/>
            <person name="White J."/>
            <person name="Yandava C."/>
            <person name="Haas B."/>
            <person name="Nusbaum C."/>
            <person name="Birren B."/>
        </authorList>
    </citation>
    <scope>NUCLEOTIDE SEQUENCE</scope>
    <source>
        <strain evidence="8">ATCC 30864</strain>
    </source>
</reference>
<keyword evidence="3 6" id="KW-0812">Transmembrane</keyword>
<evidence type="ECO:0000313" key="7">
    <source>
        <dbReference type="EMBL" id="KJE91785.1"/>
    </source>
</evidence>
<keyword evidence="5 6" id="KW-0472">Membrane</keyword>
<dbReference type="PANTHER" id="PTHR13317">
    <property type="entry name" value="TRANSMEMBRANE ANTERIOR POSTERIOR TRANSFORMATION PROTEIN 1 HOMOLOG"/>
    <property type="match status" value="1"/>
</dbReference>
<proteinExistence type="inferred from homology"/>
<feature type="transmembrane region" description="Helical" evidence="6">
    <location>
        <begin position="6"/>
        <end position="25"/>
    </location>
</feature>